<feature type="domain" description="Solute-binding protein family 5" evidence="1">
    <location>
        <begin position="71"/>
        <end position="444"/>
    </location>
</feature>
<dbReference type="AlphaFoldDB" id="A0A1H8SE40"/>
<sequence>MALGAAGALAAVSACGGGGAQSGGTSAAGGSYSIGVPSWYIAHLTPGKAGFSGVADAIWTPLTQVDRGGKVVDAVAQSLRSTDQKHWTITLKSGWKFQNGEPVTAQSFADSWNAAAYAPNAMTNGYLFANIDGYAALNPTSGKPTTDKLSGVQVVGASTLKVTLVKPLSMFPYVLAGTAFAPMPKAAFKDLAAYDRLPIGNGPYQVASPGLAPGGQQITLKRFDGYPGAKGKAAQITVKTYQTDATAFTSFRSGAVDIATASGNDLSTASRMYSSQLVTSPTAAVVYLGFPLWDRRFADVRVREAFSLAVDRKAIVASLLQGHAQTAAGIAPNVIAGGGGTDCADCSYDPARARQLLAAAGGWKGSLTLWTKQDPDMQTVLEAIVNQLRSNLGISSLSMKVQPTDQIYPNLLAHKTTGPFLLYMGASYPNLYSQADQLFGSTSGTNVGGYKSGAFDSLMNRAAAATTSGAGLKLAQQATRTAMADLPLAPLYYPVSGAVHAKKLSGLQLGYLGDVDLSSVTVR</sequence>
<dbReference type="EMBL" id="FODD01000041">
    <property type="protein sequence ID" value="SEO76463.1"/>
    <property type="molecule type" value="Genomic_DNA"/>
</dbReference>
<dbReference type="InterPro" id="IPR039424">
    <property type="entry name" value="SBP_5"/>
</dbReference>
<evidence type="ECO:0000313" key="3">
    <source>
        <dbReference type="Proteomes" id="UP000181951"/>
    </source>
</evidence>
<dbReference type="CDD" id="cd00995">
    <property type="entry name" value="PBP2_NikA_DppA_OppA_like"/>
    <property type="match status" value="1"/>
</dbReference>
<evidence type="ECO:0000313" key="2">
    <source>
        <dbReference type="EMBL" id="SEO76463.1"/>
    </source>
</evidence>
<dbReference type="GO" id="GO:0015833">
    <property type="term" value="P:peptide transport"/>
    <property type="evidence" value="ECO:0007669"/>
    <property type="project" value="TreeGrafter"/>
</dbReference>
<dbReference type="Gene3D" id="3.10.105.10">
    <property type="entry name" value="Dipeptide-binding Protein, Domain 3"/>
    <property type="match status" value="1"/>
</dbReference>
<gene>
    <name evidence="2" type="ORF">SAMN05216267_10419</name>
</gene>
<dbReference type="Gene3D" id="3.90.76.10">
    <property type="entry name" value="Dipeptide-binding Protein, Domain 1"/>
    <property type="match status" value="1"/>
</dbReference>
<dbReference type="GO" id="GO:0043190">
    <property type="term" value="C:ATP-binding cassette (ABC) transporter complex"/>
    <property type="evidence" value="ECO:0007669"/>
    <property type="project" value="InterPro"/>
</dbReference>
<organism evidence="2 3">
    <name type="scientific">Actinacidiphila rubida</name>
    <dbReference type="NCBI Taxonomy" id="310780"/>
    <lineage>
        <taxon>Bacteria</taxon>
        <taxon>Bacillati</taxon>
        <taxon>Actinomycetota</taxon>
        <taxon>Actinomycetes</taxon>
        <taxon>Kitasatosporales</taxon>
        <taxon>Streptomycetaceae</taxon>
        <taxon>Actinacidiphila</taxon>
    </lineage>
</organism>
<dbReference type="PANTHER" id="PTHR30290:SF83">
    <property type="entry name" value="ABC TRANSPORTER SUBSTRATE-BINDING PROTEIN"/>
    <property type="match status" value="1"/>
</dbReference>
<dbReference type="STRING" id="310780.SAMN05216267_10419"/>
<dbReference type="Proteomes" id="UP000181951">
    <property type="component" value="Unassembled WGS sequence"/>
</dbReference>
<protein>
    <submittedName>
        <fullName evidence="2">Peptide/nickel transport system substrate-binding protein/oligopeptide transport system substrate-binding protein</fullName>
    </submittedName>
</protein>
<dbReference type="SUPFAM" id="SSF53850">
    <property type="entry name" value="Periplasmic binding protein-like II"/>
    <property type="match status" value="1"/>
</dbReference>
<name>A0A1H8SE40_9ACTN</name>
<dbReference type="PANTHER" id="PTHR30290">
    <property type="entry name" value="PERIPLASMIC BINDING COMPONENT OF ABC TRANSPORTER"/>
    <property type="match status" value="1"/>
</dbReference>
<dbReference type="Gene3D" id="3.40.190.10">
    <property type="entry name" value="Periplasmic binding protein-like II"/>
    <property type="match status" value="1"/>
</dbReference>
<dbReference type="PIRSF" id="PIRSF002741">
    <property type="entry name" value="MppA"/>
    <property type="match status" value="1"/>
</dbReference>
<accession>A0A1H8SE40</accession>
<dbReference type="Pfam" id="PF00496">
    <property type="entry name" value="SBP_bac_5"/>
    <property type="match status" value="1"/>
</dbReference>
<evidence type="ECO:0000259" key="1">
    <source>
        <dbReference type="Pfam" id="PF00496"/>
    </source>
</evidence>
<dbReference type="InterPro" id="IPR000914">
    <property type="entry name" value="SBP_5_dom"/>
</dbReference>
<dbReference type="GO" id="GO:0042597">
    <property type="term" value="C:periplasmic space"/>
    <property type="evidence" value="ECO:0007669"/>
    <property type="project" value="UniProtKB-ARBA"/>
</dbReference>
<dbReference type="InterPro" id="IPR030678">
    <property type="entry name" value="Peptide/Ni-bd"/>
</dbReference>
<dbReference type="GO" id="GO:1904680">
    <property type="term" value="F:peptide transmembrane transporter activity"/>
    <property type="evidence" value="ECO:0007669"/>
    <property type="project" value="TreeGrafter"/>
</dbReference>
<keyword evidence="3" id="KW-1185">Reference proteome</keyword>
<reference evidence="2 3" key="1">
    <citation type="submission" date="2016-10" db="EMBL/GenBank/DDBJ databases">
        <authorList>
            <person name="de Groot N.N."/>
        </authorList>
    </citation>
    <scope>NUCLEOTIDE SEQUENCE [LARGE SCALE GENOMIC DNA]</scope>
    <source>
        <strain evidence="2 3">CGMCC 4.2026</strain>
    </source>
</reference>
<proteinExistence type="predicted"/>